<keyword evidence="2" id="KW-1185">Reference proteome</keyword>
<comment type="caution">
    <text evidence="1">The sequence shown here is derived from an EMBL/GenBank/DDBJ whole genome shotgun (WGS) entry which is preliminary data.</text>
</comment>
<evidence type="ECO:0000313" key="1">
    <source>
        <dbReference type="EMBL" id="KAJ0169887.1"/>
    </source>
</evidence>
<dbReference type="Proteomes" id="UP000824533">
    <property type="component" value="Linkage Group LG29"/>
</dbReference>
<reference evidence="1 2" key="1">
    <citation type="journal article" date="2021" name="Front. Genet.">
        <title>Chromosome-Level Genome Assembly Reveals Significant Gene Expansion in the Toll and IMD Signaling Pathways of Dendrolimus kikuchii.</title>
        <authorList>
            <person name="Zhou J."/>
            <person name="Wu P."/>
            <person name="Xiong Z."/>
            <person name="Liu N."/>
            <person name="Zhao N."/>
            <person name="Ji M."/>
            <person name="Qiu Y."/>
            <person name="Yang B."/>
        </authorList>
    </citation>
    <scope>NUCLEOTIDE SEQUENCE [LARGE SCALE GENOMIC DNA]</scope>
    <source>
        <strain evidence="1">Ann1</strain>
    </source>
</reference>
<proteinExistence type="predicted"/>
<organism evidence="1 2">
    <name type="scientific">Dendrolimus kikuchii</name>
    <dbReference type="NCBI Taxonomy" id="765133"/>
    <lineage>
        <taxon>Eukaryota</taxon>
        <taxon>Metazoa</taxon>
        <taxon>Ecdysozoa</taxon>
        <taxon>Arthropoda</taxon>
        <taxon>Hexapoda</taxon>
        <taxon>Insecta</taxon>
        <taxon>Pterygota</taxon>
        <taxon>Neoptera</taxon>
        <taxon>Endopterygota</taxon>
        <taxon>Lepidoptera</taxon>
        <taxon>Glossata</taxon>
        <taxon>Ditrysia</taxon>
        <taxon>Bombycoidea</taxon>
        <taxon>Lasiocampidae</taxon>
        <taxon>Dendrolimus</taxon>
    </lineage>
</organism>
<gene>
    <name evidence="1" type="ORF">K1T71_014493</name>
</gene>
<name>A0ACC1CEE5_9NEOP</name>
<sequence>MLFKITLCSIVILATSTSLAVCGEILTTERCSNKRRMCKLPPYPQHGKYVFVNHVANVTDNTEIKPGMEYESFYLNITCNEGYGVIGNTELICLNGEFLKQKTVPKCIKFCKIQRGDGITYRCSRKGRRGACEDFEPPGTIAEIDCSKPVYYLPIGSATQLTCLQDGSWDYQAICSVECGTAAPSAKQLMINGSTTKHGDFPWHAAIYKKEKRFTRKWQICGGTLISRDVVVSAAHCFWNDAKGEQEDSSKYSVGLGKIYRGWDNPKDDSAEYFDLTCVKIPEEYDGSAGNFQSDIAVLKLNKLVVYNTYIRPICFDHNNIVDIKMDVGRVAGCGFTSQEGHMSRILQLVKLPYVKLSQCKKMVPEDFRRYLGDDKFCAGDTNGTGVLCQGDGGSGLVFPDSTSDDRYFLRGILSVAPVYTDSYKFSITALTDVSKHLYFINNFHCNT</sequence>
<dbReference type="EMBL" id="CM034415">
    <property type="protein sequence ID" value="KAJ0169887.1"/>
    <property type="molecule type" value="Genomic_DNA"/>
</dbReference>
<protein>
    <submittedName>
        <fullName evidence="1">Uncharacterized protein</fullName>
    </submittedName>
</protein>
<evidence type="ECO:0000313" key="2">
    <source>
        <dbReference type="Proteomes" id="UP000824533"/>
    </source>
</evidence>
<accession>A0ACC1CEE5</accession>